<keyword evidence="2" id="KW-0132">Cell division</keyword>
<dbReference type="AlphaFoldDB" id="A0A833UGW6"/>
<keyword evidence="7" id="KW-0131">Cell cycle</keyword>
<feature type="region of interest" description="Disordered" evidence="8">
    <location>
        <begin position="268"/>
        <end position="319"/>
    </location>
</feature>
<feature type="compositionally biased region" description="Polar residues" evidence="8">
    <location>
        <begin position="344"/>
        <end position="359"/>
    </location>
</feature>
<comment type="caution">
    <text evidence="9">The sequence shown here is derived from an EMBL/GenBank/DDBJ whole genome shotgun (WGS) entry which is preliminary data.</text>
</comment>
<evidence type="ECO:0000256" key="1">
    <source>
        <dbReference type="ARBA" id="ARBA00004123"/>
    </source>
</evidence>
<name>A0A833UGW6_JUGRE</name>
<organism evidence="9 10">
    <name type="scientific">Juglans regia</name>
    <name type="common">English walnut</name>
    <dbReference type="NCBI Taxonomy" id="51240"/>
    <lineage>
        <taxon>Eukaryota</taxon>
        <taxon>Viridiplantae</taxon>
        <taxon>Streptophyta</taxon>
        <taxon>Embryophyta</taxon>
        <taxon>Tracheophyta</taxon>
        <taxon>Spermatophyta</taxon>
        <taxon>Magnoliopsida</taxon>
        <taxon>eudicotyledons</taxon>
        <taxon>Gunneridae</taxon>
        <taxon>Pentapetalae</taxon>
        <taxon>rosids</taxon>
        <taxon>fabids</taxon>
        <taxon>Fagales</taxon>
        <taxon>Juglandaceae</taxon>
        <taxon>Juglans</taxon>
    </lineage>
</organism>
<dbReference type="Gramene" id="Jr11_30130_p2">
    <property type="protein sequence ID" value="cds.Jr11_30130_p2"/>
    <property type="gene ID" value="Jr11_30130"/>
</dbReference>
<feature type="region of interest" description="Disordered" evidence="8">
    <location>
        <begin position="333"/>
        <end position="442"/>
    </location>
</feature>
<evidence type="ECO:0000256" key="2">
    <source>
        <dbReference type="ARBA" id="ARBA00022618"/>
    </source>
</evidence>
<evidence type="ECO:0000256" key="6">
    <source>
        <dbReference type="ARBA" id="ARBA00023242"/>
    </source>
</evidence>
<evidence type="ECO:0000256" key="4">
    <source>
        <dbReference type="ARBA" id="ARBA00022776"/>
    </source>
</evidence>
<evidence type="ECO:0008006" key="11">
    <source>
        <dbReference type="Google" id="ProtNLM"/>
    </source>
</evidence>
<dbReference type="GO" id="GO:0051301">
    <property type="term" value="P:cell division"/>
    <property type="evidence" value="ECO:0007669"/>
    <property type="project" value="UniProtKB-KW"/>
</dbReference>
<keyword evidence="3" id="KW-0227">DNA damage</keyword>
<dbReference type="GO" id="GO:0006281">
    <property type="term" value="P:DNA repair"/>
    <property type="evidence" value="ECO:0007669"/>
    <property type="project" value="UniProtKB-KW"/>
</dbReference>
<accession>A0A833UGW6</accession>
<dbReference type="PANTHER" id="PTHR12663">
    <property type="entry name" value="ANDROGEN INDUCED INHIBITOR OF PROLIFERATION AS3 / PDS5-RELATED"/>
    <property type="match status" value="1"/>
</dbReference>
<dbReference type="InterPro" id="IPR039776">
    <property type="entry name" value="Pds5"/>
</dbReference>
<dbReference type="GO" id="GO:0007064">
    <property type="term" value="P:mitotic sister chromatid cohesion"/>
    <property type="evidence" value="ECO:0007669"/>
    <property type="project" value="InterPro"/>
</dbReference>
<evidence type="ECO:0000256" key="3">
    <source>
        <dbReference type="ARBA" id="ARBA00022763"/>
    </source>
</evidence>
<evidence type="ECO:0000313" key="10">
    <source>
        <dbReference type="Proteomes" id="UP000619265"/>
    </source>
</evidence>
<dbReference type="Gene3D" id="1.25.10.10">
    <property type="entry name" value="Leucine-rich Repeat Variant"/>
    <property type="match status" value="1"/>
</dbReference>
<keyword evidence="6" id="KW-0539">Nucleus</keyword>
<dbReference type="GO" id="GO:0005634">
    <property type="term" value="C:nucleus"/>
    <property type="evidence" value="ECO:0007669"/>
    <property type="project" value="UniProtKB-SubCell"/>
</dbReference>
<evidence type="ECO:0000256" key="8">
    <source>
        <dbReference type="SAM" id="MobiDB-lite"/>
    </source>
</evidence>
<feature type="compositionally biased region" description="Basic residues" evidence="8">
    <location>
        <begin position="429"/>
        <end position="442"/>
    </location>
</feature>
<evidence type="ECO:0000256" key="5">
    <source>
        <dbReference type="ARBA" id="ARBA00023204"/>
    </source>
</evidence>
<dbReference type="SUPFAM" id="SSF48371">
    <property type="entry name" value="ARM repeat"/>
    <property type="match status" value="1"/>
</dbReference>
<gene>
    <name evidence="9" type="ORF">F2P56_026247</name>
</gene>
<feature type="compositionally biased region" description="Basic and acidic residues" evidence="8">
    <location>
        <begin position="360"/>
        <end position="371"/>
    </location>
</feature>
<feature type="compositionally biased region" description="Basic and acidic residues" evidence="8">
    <location>
        <begin position="281"/>
        <end position="293"/>
    </location>
</feature>
<reference evidence="9" key="2">
    <citation type="submission" date="2020-03" db="EMBL/GenBank/DDBJ databases">
        <title>Walnut 2.0.</title>
        <authorList>
            <person name="Marrano A."/>
            <person name="Britton M."/>
            <person name="Zimin A.V."/>
            <person name="Zaini P.A."/>
            <person name="Workman R."/>
            <person name="Puiu D."/>
            <person name="Bianco L."/>
            <person name="Allen B.J."/>
            <person name="Troggio M."/>
            <person name="Leslie C.A."/>
            <person name="Timp W."/>
            <person name="Dendekar A."/>
            <person name="Salzberg S.L."/>
            <person name="Neale D.B."/>
        </authorList>
    </citation>
    <scope>NUCLEOTIDE SEQUENCE</scope>
    <source>
        <tissue evidence="9">Leaves</tissue>
    </source>
</reference>
<evidence type="ECO:0000313" key="9">
    <source>
        <dbReference type="EMBL" id="KAF5456807.1"/>
    </source>
</evidence>
<dbReference type="GO" id="GO:0035825">
    <property type="term" value="P:homologous recombination"/>
    <property type="evidence" value="ECO:0007669"/>
    <property type="project" value="UniProtKB-ARBA"/>
</dbReference>
<evidence type="ECO:0000256" key="7">
    <source>
        <dbReference type="ARBA" id="ARBA00023306"/>
    </source>
</evidence>
<comment type="subcellular location">
    <subcellularLocation>
        <location evidence="1">Nucleus</location>
    </subcellularLocation>
</comment>
<dbReference type="Pfam" id="PF20168">
    <property type="entry name" value="PDS5"/>
    <property type="match status" value="1"/>
</dbReference>
<protein>
    <recommendedName>
        <fullName evidence="11">Sister chromatid cohesion protein PDS5 homolog A-like</fullName>
    </recommendedName>
</protein>
<sequence>MASSDTELEEQLLQAGNKLVDPPSSVDELLPLLDHVENCLLRVEQSPTKSMQNALSPSLKALVGDQLFRHSDVDVKVAVASCISEITRITAPDAPYDDDQMKEIFQLIVSSFENLSDNSSRSYTKRTSILETVAKVRSCVVMLDLECDALILEMFQNFLKAIREHHPDNVFSSMETIMTLVLEESEDIAPELLTPILASVKKDNEEVLPVARKLAERVLESCATKVKPYLIQAVNTLGISFDDYSEVVASICQETPGTVEQNEVHAISKDMADESNSVKASVDERGPEDKEKSTAVVSSEQVDPAIQQSPKSVMSNGVAQTGEDDSLRLLNSENKPEHSHLSDQSKSISTSSNARPNNLETEKLSEPKSNSKDVSSSPPVDPSVESAGSLKTEKEAGIKISSPKALDNESGNVAALSPRGSLPDESHSKKAGGRPKKKRELD</sequence>
<feature type="compositionally biased region" description="Basic and acidic residues" evidence="8">
    <location>
        <begin position="334"/>
        <end position="343"/>
    </location>
</feature>
<feature type="compositionally biased region" description="Polar residues" evidence="8">
    <location>
        <begin position="295"/>
        <end position="319"/>
    </location>
</feature>
<keyword evidence="5" id="KW-0234">DNA repair</keyword>
<dbReference type="PANTHER" id="PTHR12663:SF3">
    <property type="entry name" value="SISTER CHROMATID COHESION PROTEIN PDS5 HOMOLOG C"/>
    <property type="match status" value="1"/>
</dbReference>
<dbReference type="EMBL" id="LIHL02000011">
    <property type="protein sequence ID" value="KAF5456807.1"/>
    <property type="molecule type" value="Genomic_DNA"/>
</dbReference>
<feature type="compositionally biased region" description="Low complexity" evidence="8">
    <location>
        <begin position="372"/>
        <end position="386"/>
    </location>
</feature>
<reference evidence="9" key="1">
    <citation type="submission" date="2015-10" db="EMBL/GenBank/DDBJ databases">
        <authorList>
            <person name="Martinez-Garcia P.J."/>
            <person name="Crepeau M.W."/>
            <person name="Puiu D."/>
            <person name="Gonzalez-Ibeas D."/>
            <person name="Whalen J."/>
            <person name="Stevens K."/>
            <person name="Paul R."/>
            <person name="Butterfield T."/>
            <person name="Britton M."/>
            <person name="Reagan R."/>
            <person name="Chakraborty S."/>
            <person name="Walawage S.L."/>
            <person name="Vasquez-Gross H.A."/>
            <person name="Cardeno C."/>
            <person name="Famula R."/>
            <person name="Pratt K."/>
            <person name="Kuruganti S."/>
            <person name="Aradhya M.K."/>
            <person name="Leslie C.A."/>
            <person name="Dandekar A.M."/>
            <person name="Salzberg S.L."/>
            <person name="Wegrzyn J.L."/>
            <person name="Langley C.H."/>
            <person name="Neale D.B."/>
        </authorList>
    </citation>
    <scope>NUCLEOTIDE SEQUENCE</scope>
    <source>
        <tissue evidence="9">Leaves</tissue>
    </source>
</reference>
<dbReference type="InterPro" id="IPR011989">
    <property type="entry name" value="ARM-like"/>
</dbReference>
<keyword evidence="4" id="KW-0498">Mitosis</keyword>
<dbReference type="InterPro" id="IPR016024">
    <property type="entry name" value="ARM-type_fold"/>
</dbReference>
<proteinExistence type="predicted"/>
<dbReference type="Proteomes" id="UP000619265">
    <property type="component" value="Unassembled WGS sequence"/>
</dbReference>